<sequence length="431" mass="48231">MSRILFILGGLALKKTLLLLAGDPGTGKSYFDQMIRKQISGFHELSIDVEKEYLYDKYGFDDLDDREKLDYEALQLYLEKVKIEMTRGHSIISDYPFSNKQWGTLKRLSETYDFQVITVVLTADFEVLYDRQVKRDLDESRHLGHLMTHYHKGDVLKDRRLIEINPTKTELAAFLKSKKYGEFNLGTTFKLDVSDFEKVDYQTIIDSIEDLVSEKVFLSDYIDHTLLAPTATKAEIKQVVAAAQKYKFHAVMVNPCWVKYVHSLLTGSSIKTATVIGFPLGANTMTVKELEAENAIQNGADELDMVMNIGRFKSGDQAYVGDEIERLKLIAHSQHRILKVIIETALLTDEEKQAAAQLVSAKGADFIKTSTGFSTGGATVKDVALLKKYVTSKTLVKASGGIHNRQEAMAMIDSGADRLGTSQSVAIVTES</sequence>
<dbReference type="PANTHER" id="PTHR10889">
    <property type="entry name" value="DEOXYRIBOSE-PHOSPHATE ALDOLASE"/>
    <property type="match status" value="1"/>
</dbReference>
<dbReference type="GO" id="GO:0016052">
    <property type="term" value="P:carbohydrate catabolic process"/>
    <property type="evidence" value="ECO:0007669"/>
    <property type="project" value="TreeGrafter"/>
</dbReference>
<reference evidence="8 9" key="1">
    <citation type="submission" date="2018-11" db="EMBL/GenBank/DDBJ databases">
        <authorList>
            <person name="Wuyts S."/>
        </authorList>
    </citation>
    <scope>NUCLEOTIDE SEQUENCE [LARGE SCALE GENOMIC DNA]</scope>
    <source>
        <strain evidence="8">Lactobacillus mudanjiangensis AMBF249</strain>
    </source>
</reference>
<evidence type="ECO:0000256" key="2">
    <source>
        <dbReference type="ARBA" id="ARBA00022490"/>
    </source>
</evidence>
<dbReference type="EMBL" id="UYIG01000141">
    <property type="protein sequence ID" value="VDG29412.1"/>
    <property type="molecule type" value="Genomic_DNA"/>
</dbReference>
<evidence type="ECO:0000313" key="8">
    <source>
        <dbReference type="EMBL" id="VDG29412.1"/>
    </source>
</evidence>
<comment type="similarity">
    <text evidence="1 7">Belongs to the DeoC/FbaB aldolase family. DeoC type 1 subfamily.</text>
</comment>
<dbReference type="SUPFAM" id="SSF51569">
    <property type="entry name" value="Aldolase"/>
    <property type="match status" value="1"/>
</dbReference>
<proteinExistence type="inferred from homology"/>
<feature type="active site" description="Proton donor/acceptor" evidence="7">
    <location>
        <position position="304"/>
    </location>
</feature>
<keyword evidence="3 7" id="KW-0456">Lyase</keyword>
<dbReference type="GO" id="GO:0005737">
    <property type="term" value="C:cytoplasm"/>
    <property type="evidence" value="ECO:0007669"/>
    <property type="project" value="UniProtKB-SubCell"/>
</dbReference>
<evidence type="ECO:0000256" key="3">
    <source>
        <dbReference type="ARBA" id="ARBA00023239"/>
    </source>
</evidence>
<dbReference type="SMART" id="SM01133">
    <property type="entry name" value="DeoC"/>
    <property type="match status" value="1"/>
</dbReference>
<feature type="active site" description="Proton donor/acceptor" evidence="7">
    <location>
        <position position="397"/>
    </location>
</feature>
<protein>
    <recommendedName>
        <fullName evidence="7">Deoxyribose-phosphate aldolase</fullName>
        <shortName evidence="7">DERA</shortName>
        <ecNumber evidence="7">4.1.2.4</ecNumber>
    </recommendedName>
    <alternativeName>
        <fullName evidence="7">2-deoxy-D-ribose 5-phosphate aldolase</fullName>
    </alternativeName>
    <alternativeName>
        <fullName evidence="7">Phosphodeoxyriboaldolase</fullName>
        <shortName evidence="7">Deoxyriboaldolase</shortName>
    </alternativeName>
</protein>
<comment type="catalytic activity">
    <reaction evidence="5 7">
        <text>2-deoxy-D-ribose 5-phosphate = D-glyceraldehyde 3-phosphate + acetaldehyde</text>
        <dbReference type="Rhea" id="RHEA:12821"/>
        <dbReference type="ChEBI" id="CHEBI:15343"/>
        <dbReference type="ChEBI" id="CHEBI:59776"/>
        <dbReference type="ChEBI" id="CHEBI:62877"/>
        <dbReference type="EC" id="4.1.2.4"/>
    </reaction>
</comment>
<evidence type="ECO:0000256" key="7">
    <source>
        <dbReference type="HAMAP-Rule" id="MF_00114"/>
    </source>
</evidence>
<evidence type="ECO:0000256" key="6">
    <source>
        <dbReference type="ARBA" id="ARBA00056337"/>
    </source>
</evidence>
<keyword evidence="2 7" id="KW-0963">Cytoplasm</keyword>
<dbReference type="Pfam" id="PF01791">
    <property type="entry name" value="DeoC"/>
    <property type="match status" value="1"/>
</dbReference>
<dbReference type="SUPFAM" id="SSF52540">
    <property type="entry name" value="P-loop containing nucleoside triphosphate hydrolases"/>
    <property type="match status" value="1"/>
</dbReference>
<dbReference type="GO" id="GO:0009264">
    <property type="term" value="P:deoxyribonucleotide catabolic process"/>
    <property type="evidence" value="ECO:0007669"/>
    <property type="project" value="UniProtKB-UniRule"/>
</dbReference>
<dbReference type="AlphaFoldDB" id="A0A660E191"/>
<comment type="function">
    <text evidence="6 7">Catalyzes a reversible aldol reaction between acetaldehyde and D-glyceraldehyde 3-phosphate to generate 2-deoxy-D-ribose 5-phosphate.</text>
</comment>
<evidence type="ECO:0000313" key="9">
    <source>
        <dbReference type="Proteomes" id="UP000289996"/>
    </source>
</evidence>
<dbReference type="GO" id="GO:0004139">
    <property type="term" value="F:deoxyribose-phosphate aldolase activity"/>
    <property type="evidence" value="ECO:0007669"/>
    <property type="project" value="UniProtKB-UniRule"/>
</dbReference>
<dbReference type="InterPro" id="IPR002915">
    <property type="entry name" value="DeoC/FbaB/LacD_aldolase"/>
</dbReference>
<feature type="active site" description="Schiff-base intermediate with acetaldehyde" evidence="7">
    <location>
        <position position="368"/>
    </location>
</feature>
<comment type="subcellular location">
    <subcellularLocation>
        <location evidence="7">Cytoplasm</location>
    </subcellularLocation>
</comment>
<keyword evidence="9" id="KW-1185">Reference proteome</keyword>
<dbReference type="InterPro" id="IPR028581">
    <property type="entry name" value="DeoC_typeI"/>
</dbReference>
<dbReference type="Gene3D" id="3.20.20.70">
    <property type="entry name" value="Aldolase class I"/>
    <property type="match status" value="1"/>
</dbReference>
<dbReference type="UniPathway" id="UPA00002">
    <property type="reaction ID" value="UER00468"/>
</dbReference>
<dbReference type="FunFam" id="3.20.20.70:FF:000044">
    <property type="entry name" value="Deoxyribose-phosphate aldolase"/>
    <property type="match status" value="1"/>
</dbReference>
<gene>
    <name evidence="7" type="primary">deoC</name>
    <name evidence="8" type="ORF">MUDAN_MDHGFNIF_00967</name>
</gene>
<name>A0A660E191_9LACO</name>
<dbReference type="NCBIfam" id="TIGR00126">
    <property type="entry name" value="deoC"/>
    <property type="match status" value="1"/>
</dbReference>
<evidence type="ECO:0000256" key="5">
    <source>
        <dbReference type="ARBA" id="ARBA00048791"/>
    </source>
</evidence>
<accession>A0A660E191</accession>
<dbReference type="GO" id="GO:0006018">
    <property type="term" value="P:2-deoxyribose 1-phosphate catabolic process"/>
    <property type="evidence" value="ECO:0007669"/>
    <property type="project" value="UniProtKB-UniRule"/>
</dbReference>
<dbReference type="EC" id="4.1.2.4" evidence="7"/>
<dbReference type="HAMAP" id="MF_00114">
    <property type="entry name" value="DeoC_type1"/>
    <property type="match status" value="1"/>
</dbReference>
<evidence type="ECO:0000256" key="4">
    <source>
        <dbReference type="ARBA" id="ARBA00023270"/>
    </source>
</evidence>
<organism evidence="8 9">
    <name type="scientific">Lactiplantibacillus mudanjiangensis</name>
    <dbReference type="NCBI Taxonomy" id="1296538"/>
    <lineage>
        <taxon>Bacteria</taxon>
        <taxon>Bacillati</taxon>
        <taxon>Bacillota</taxon>
        <taxon>Bacilli</taxon>
        <taxon>Lactobacillales</taxon>
        <taxon>Lactobacillaceae</taxon>
        <taxon>Lactiplantibacillus</taxon>
    </lineage>
</organism>
<dbReference type="Gene3D" id="3.40.50.300">
    <property type="entry name" value="P-loop containing nucleotide triphosphate hydrolases"/>
    <property type="match status" value="1"/>
</dbReference>
<dbReference type="Proteomes" id="UP000289996">
    <property type="component" value="Unassembled WGS sequence"/>
</dbReference>
<dbReference type="CDD" id="cd00959">
    <property type="entry name" value="DeoC"/>
    <property type="match status" value="1"/>
</dbReference>
<dbReference type="InterPro" id="IPR027417">
    <property type="entry name" value="P-loop_NTPase"/>
</dbReference>
<dbReference type="InterPro" id="IPR013785">
    <property type="entry name" value="Aldolase_TIM"/>
</dbReference>
<comment type="pathway">
    <text evidence="7">Carbohydrate degradation; 2-deoxy-D-ribose 1-phosphate degradation; D-glyceraldehyde 3-phosphate and acetaldehyde from 2-deoxy-alpha-D-ribose 1-phosphate: step 2/2.</text>
</comment>
<dbReference type="PANTHER" id="PTHR10889:SF1">
    <property type="entry name" value="DEOXYRIBOSE-PHOSPHATE ALDOLASE"/>
    <property type="match status" value="1"/>
</dbReference>
<keyword evidence="4 7" id="KW-0704">Schiff base</keyword>
<dbReference type="InterPro" id="IPR011343">
    <property type="entry name" value="DeoC"/>
</dbReference>
<evidence type="ECO:0000256" key="1">
    <source>
        <dbReference type="ARBA" id="ARBA00010936"/>
    </source>
</evidence>